<evidence type="ECO:0000256" key="4">
    <source>
        <dbReference type="SAM" id="MobiDB-lite"/>
    </source>
</evidence>
<dbReference type="Pfam" id="PF03859">
    <property type="entry name" value="CG-1"/>
    <property type="match status" value="1"/>
</dbReference>
<dbReference type="AlphaFoldDB" id="A0A4U6TDI0"/>
<dbReference type="PROSITE" id="PS51437">
    <property type="entry name" value="CG_1"/>
    <property type="match status" value="1"/>
</dbReference>
<dbReference type="GO" id="GO:0005634">
    <property type="term" value="C:nucleus"/>
    <property type="evidence" value="ECO:0007669"/>
    <property type="project" value="UniProtKB-SubCell"/>
</dbReference>
<feature type="region of interest" description="Disordered" evidence="4">
    <location>
        <begin position="134"/>
        <end position="194"/>
    </location>
</feature>
<keyword evidence="7" id="KW-1185">Reference proteome</keyword>
<gene>
    <name evidence="6" type="ORF">SEVIR_8G090500v2</name>
</gene>
<evidence type="ECO:0000256" key="3">
    <source>
        <dbReference type="ARBA" id="ARBA00023242"/>
    </source>
</evidence>
<dbReference type="EMBL" id="CM016559">
    <property type="protein sequence ID" value="TKW00171.1"/>
    <property type="molecule type" value="Genomic_DNA"/>
</dbReference>
<keyword evidence="2" id="KW-0804">Transcription</keyword>
<evidence type="ECO:0000256" key="2">
    <source>
        <dbReference type="ARBA" id="ARBA00023163"/>
    </source>
</evidence>
<dbReference type="InterPro" id="IPR005559">
    <property type="entry name" value="CG-1_dom"/>
</dbReference>
<dbReference type="Pfam" id="PF00612">
    <property type="entry name" value="IQ"/>
    <property type="match status" value="2"/>
</dbReference>
<dbReference type="InterPro" id="IPR000048">
    <property type="entry name" value="IQ_motif_EF-hand-BS"/>
</dbReference>
<dbReference type="SUPFAM" id="SSF52540">
    <property type="entry name" value="P-loop containing nucleoside triphosphate hydrolases"/>
    <property type="match status" value="1"/>
</dbReference>
<dbReference type="Proteomes" id="UP000298652">
    <property type="component" value="Chromosome 8"/>
</dbReference>
<dbReference type="InterPro" id="IPR027417">
    <property type="entry name" value="P-loop_NTPase"/>
</dbReference>
<name>A0A4U6TDI0_SETVI</name>
<dbReference type="PANTHER" id="PTHR23335:SF35">
    <property type="entry name" value="OS01G0923600 PROTEIN"/>
    <property type="match status" value="1"/>
</dbReference>
<feature type="compositionally biased region" description="Polar residues" evidence="4">
    <location>
        <begin position="179"/>
        <end position="194"/>
    </location>
</feature>
<comment type="subcellular location">
    <subcellularLocation>
        <location evidence="1">Nucleus</location>
    </subcellularLocation>
</comment>
<feature type="compositionally biased region" description="Polar residues" evidence="4">
    <location>
        <begin position="134"/>
        <end position="165"/>
    </location>
</feature>
<dbReference type="PANTHER" id="PTHR23335">
    <property type="entry name" value="CALMODULIN-BINDING TRANSCRIPTION ACTIVATOR CAMTA"/>
    <property type="match status" value="1"/>
</dbReference>
<dbReference type="GO" id="GO:0006357">
    <property type="term" value="P:regulation of transcription by RNA polymerase II"/>
    <property type="evidence" value="ECO:0007669"/>
    <property type="project" value="TreeGrafter"/>
</dbReference>
<evidence type="ECO:0000256" key="1">
    <source>
        <dbReference type="ARBA" id="ARBA00004123"/>
    </source>
</evidence>
<dbReference type="Gene3D" id="1.20.5.190">
    <property type="match status" value="1"/>
</dbReference>
<dbReference type="Gramene" id="TKW00171">
    <property type="protein sequence ID" value="TKW00171"/>
    <property type="gene ID" value="SEVIR_8G090500v2"/>
</dbReference>
<evidence type="ECO:0000313" key="7">
    <source>
        <dbReference type="Proteomes" id="UP000298652"/>
    </source>
</evidence>
<evidence type="ECO:0000259" key="5">
    <source>
        <dbReference type="PROSITE" id="PS51437"/>
    </source>
</evidence>
<reference evidence="6" key="1">
    <citation type="submission" date="2019-03" db="EMBL/GenBank/DDBJ databases">
        <title>WGS assembly of Setaria viridis.</title>
        <authorList>
            <person name="Huang P."/>
            <person name="Jenkins J."/>
            <person name="Grimwood J."/>
            <person name="Barry K."/>
            <person name="Healey A."/>
            <person name="Mamidi S."/>
            <person name="Sreedasyam A."/>
            <person name="Shu S."/>
            <person name="Feldman M."/>
            <person name="Wu J."/>
            <person name="Yu Y."/>
            <person name="Chen C."/>
            <person name="Johnson J."/>
            <person name="Rokhsar D."/>
            <person name="Baxter I."/>
            <person name="Schmutz J."/>
            <person name="Brutnell T."/>
            <person name="Kellogg E."/>
        </authorList>
    </citation>
    <scope>NUCLEOTIDE SEQUENCE [LARGE SCALE GENOMIC DNA]</scope>
</reference>
<dbReference type="GO" id="GO:0003712">
    <property type="term" value="F:transcription coregulator activity"/>
    <property type="evidence" value="ECO:0007669"/>
    <property type="project" value="TreeGrafter"/>
</dbReference>
<evidence type="ECO:0000313" key="6">
    <source>
        <dbReference type="EMBL" id="TKW00171.1"/>
    </source>
</evidence>
<keyword evidence="3" id="KW-0539">Nucleus</keyword>
<dbReference type="SMART" id="SM01076">
    <property type="entry name" value="CG-1"/>
    <property type="match status" value="1"/>
</dbReference>
<feature type="domain" description="CG-1" evidence="5">
    <location>
        <begin position="6"/>
        <end position="132"/>
    </location>
</feature>
<proteinExistence type="predicted"/>
<dbReference type="PROSITE" id="PS50096">
    <property type="entry name" value="IQ"/>
    <property type="match status" value="1"/>
</dbReference>
<accession>A0A4U6TDI0</accession>
<sequence length="311" mass="36577">MGLDMHKLQQVVMKTRWLKPQEVLQILRNHELFMISHKLPQKPPSGSWFLINRRVLRYFRNDGFEWQKKENGKSVNETHERLKVDNMEALNCYYARGDKNPTFQRRIYWMLDPAYEHIVLLHYRDVPEGSSFSETARNDSFTLNQNSSTPTRAELCSSSGWTSETPLPFPRSAYEVSPRTANINNERKSTSGSHLIQHKKIFEKQLSLEDQEDSDVTDKEVENLPDDIFNELEFSRDHTKETGTQPCHNSCLSIHEAFAVSHGVLEKSALSIQKNFRCWKRQKEFLKLRKYAIKIQAQVRANQERKKYMEL</sequence>
<dbReference type="GO" id="GO:0003690">
    <property type="term" value="F:double-stranded DNA binding"/>
    <property type="evidence" value="ECO:0007669"/>
    <property type="project" value="TreeGrafter"/>
</dbReference>
<organism evidence="6 7">
    <name type="scientific">Setaria viridis</name>
    <name type="common">Green bristlegrass</name>
    <name type="synonym">Setaria italica subsp. viridis</name>
    <dbReference type="NCBI Taxonomy" id="4556"/>
    <lineage>
        <taxon>Eukaryota</taxon>
        <taxon>Viridiplantae</taxon>
        <taxon>Streptophyta</taxon>
        <taxon>Embryophyta</taxon>
        <taxon>Tracheophyta</taxon>
        <taxon>Spermatophyta</taxon>
        <taxon>Magnoliopsida</taxon>
        <taxon>Liliopsida</taxon>
        <taxon>Poales</taxon>
        <taxon>Poaceae</taxon>
        <taxon>PACMAD clade</taxon>
        <taxon>Panicoideae</taxon>
        <taxon>Panicodae</taxon>
        <taxon>Paniceae</taxon>
        <taxon>Cenchrinae</taxon>
        <taxon>Setaria</taxon>
    </lineage>
</organism>
<protein>
    <recommendedName>
        <fullName evidence="5">CG-1 domain-containing protein</fullName>
    </recommendedName>
</protein>
<dbReference type="SMART" id="SM00015">
    <property type="entry name" value="IQ"/>
    <property type="match status" value="2"/>
</dbReference>